<dbReference type="EMBL" id="CAKOGP040001714">
    <property type="protein sequence ID" value="CAJ1946754.1"/>
    <property type="molecule type" value="Genomic_DNA"/>
</dbReference>
<comment type="caution">
    <text evidence="2">The sequence shown here is derived from an EMBL/GenBank/DDBJ whole genome shotgun (WGS) entry which is preliminary data.</text>
</comment>
<reference evidence="2" key="1">
    <citation type="submission" date="2023-08" db="EMBL/GenBank/DDBJ databases">
        <authorList>
            <person name="Audoor S."/>
            <person name="Bilcke G."/>
        </authorList>
    </citation>
    <scope>NUCLEOTIDE SEQUENCE</scope>
</reference>
<gene>
    <name evidence="2" type="ORF">CYCCA115_LOCUS10821</name>
</gene>
<evidence type="ECO:0000313" key="3">
    <source>
        <dbReference type="Proteomes" id="UP001295423"/>
    </source>
</evidence>
<dbReference type="AlphaFoldDB" id="A0AAD2FN59"/>
<organism evidence="2 3">
    <name type="scientific">Cylindrotheca closterium</name>
    <dbReference type="NCBI Taxonomy" id="2856"/>
    <lineage>
        <taxon>Eukaryota</taxon>
        <taxon>Sar</taxon>
        <taxon>Stramenopiles</taxon>
        <taxon>Ochrophyta</taxon>
        <taxon>Bacillariophyta</taxon>
        <taxon>Bacillariophyceae</taxon>
        <taxon>Bacillariophycidae</taxon>
        <taxon>Bacillariales</taxon>
        <taxon>Bacillariaceae</taxon>
        <taxon>Cylindrotheca</taxon>
    </lineage>
</organism>
<feature type="region of interest" description="Disordered" evidence="1">
    <location>
        <begin position="27"/>
        <end position="46"/>
    </location>
</feature>
<protein>
    <submittedName>
        <fullName evidence="2">Uncharacterized protein</fullName>
    </submittedName>
</protein>
<keyword evidence="3" id="KW-1185">Reference proteome</keyword>
<accession>A0AAD2FN59</accession>
<name>A0AAD2FN59_9STRA</name>
<sequence length="138" mass="15555">MMLFYSTVVVPTIIIAANEQCLLQDSSKHSQGRQNRGLPQNFGPTKVSASNSFLSSWQKIDYMQPMKQEDQESEGIMMTAQRSRDPTITIRSHPTQSDLVQRFASIFTPLSMSTSVVACDAEEQQSFEATPWGRWGFN</sequence>
<evidence type="ECO:0000313" key="2">
    <source>
        <dbReference type="EMBL" id="CAJ1946754.1"/>
    </source>
</evidence>
<evidence type="ECO:0000256" key="1">
    <source>
        <dbReference type="SAM" id="MobiDB-lite"/>
    </source>
</evidence>
<feature type="region of interest" description="Disordered" evidence="1">
    <location>
        <begin position="66"/>
        <end position="94"/>
    </location>
</feature>
<proteinExistence type="predicted"/>
<dbReference type="Proteomes" id="UP001295423">
    <property type="component" value="Unassembled WGS sequence"/>
</dbReference>